<comment type="caution">
    <text evidence="4">The sequence shown here is derived from an EMBL/GenBank/DDBJ whole genome shotgun (WGS) entry which is preliminary data.</text>
</comment>
<dbReference type="STRING" id="1261640.BHK98_07590"/>
<dbReference type="SMART" id="SM01007">
    <property type="entry name" value="Aldolase_II"/>
    <property type="match status" value="1"/>
</dbReference>
<keyword evidence="2" id="KW-0456">Lyase</keyword>
<sequence>MKYENIRQQVLDAILDAVDLGLIHGTSGNIAVRDPEEPVVAITPSGIPYKTMNLEQIAIVDLKTGKWMDGKYKPSSEVPMHLACMRARKDVTATVHTHGMFATIAAMEKFGELKAITPPQAEFVPVGIVPFTMPGSDEVADRVVKALGEKGRAVLIKNHGMFCCGKDIKAAMAATIYTEEMAQTNYYARLADVFEPMPQEAVDAMQALIAADQAV</sequence>
<dbReference type="GO" id="GO:0019323">
    <property type="term" value="P:pentose catabolic process"/>
    <property type="evidence" value="ECO:0007669"/>
    <property type="project" value="TreeGrafter"/>
</dbReference>
<dbReference type="Gene3D" id="3.40.225.10">
    <property type="entry name" value="Class II aldolase/adducin N-terminal domain"/>
    <property type="match status" value="1"/>
</dbReference>
<feature type="domain" description="Class II aldolase/adducin N-terminal" evidence="3">
    <location>
        <begin position="8"/>
        <end position="186"/>
    </location>
</feature>
<dbReference type="GO" id="GO:0005829">
    <property type="term" value="C:cytosol"/>
    <property type="evidence" value="ECO:0007669"/>
    <property type="project" value="TreeGrafter"/>
</dbReference>
<gene>
    <name evidence="4" type="ORF">BHK98_07590</name>
</gene>
<protein>
    <submittedName>
        <fullName evidence="4">Ribulose phosphate epimerase</fullName>
    </submittedName>
</protein>
<dbReference type="InterPro" id="IPR001303">
    <property type="entry name" value="Aldolase_II/adducin_N"/>
</dbReference>
<dbReference type="GO" id="GO:0016832">
    <property type="term" value="F:aldehyde-lyase activity"/>
    <property type="evidence" value="ECO:0007669"/>
    <property type="project" value="TreeGrafter"/>
</dbReference>
<dbReference type="Pfam" id="PF00596">
    <property type="entry name" value="Aldolase_II"/>
    <property type="match status" value="1"/>
</dbReference>
<dbReference type="InterPro" id="IPR050197">
    <property type="entry name" value="Aldolase_class_II_sugar_metab"/>
</dbReference>
<dbReference type="InterPro" id="IPR036409">
    <property type="entry name" value="Aldolase_II/adducin_N_sf"/>
</dbReference>
<name>A0A1Q9JIE7_9FIRM</name>
<dbReference type="PANTHER" id="PTHR22789:SF0">
    <property type="entry name" value="3-OXO-TETRONATE 4-PHOSPHATE DECARBOXYLASE-RELATED"/>
    <property type="match status" value="1"/>
</dbReference>
<dbReference type="AlphaFoldDB" id="A0A1Q9JIE7"/>
<keyword evidence="5" id="KW-1185">Reference proteome</keyword>
<dbReference type="SUPFAM" id="SSF53639">
    <property type="entry name" value="AraD/HMP-PK domain-like"/>
    <property type="match status" value="1"/>
</dbReference>
<dbReference type="GO" id="GO:0046872">
    <property type="term" value="F:metal ion binding"/>
    <property type="evidence" value="ECO:0007669"/>
    <property type="project" value="UniProtKB-KW"/>
</dbReference>
<proteinExistence type="predicted"/>
<evidence type="ECO:0000313" key="5">
    <source>
        <dbReference type="Proteomes" id="UP000187404"/>
    </source>
</evidence>
<evidence type="ECO:0000313" key="4">
    <source>
        <dbReference type="EMBL" id="OLR55934.1"/>
    </source>
</evidence>
<dbReference type="PANTHER" id="PTHR22789">
    <property type="entry name" value="FUCULOSE PHOSPHATE ALDOLASE"/>
    <property type="match status" value="1"/>
</dbReference>
<keyword evidence="1" id="KW-0479">Metal-binding</keyword>
<dbReference type="Proteomes" id="UP000187404">
    <property type="component" value="Unassembled WGS sequence"/>
</dbReference>
<accession>A0A1Q9JIE7</accession>
<organism evidence="4 5">
    <name type="scientific">Hornefia porci</name>
    <dbReference type="NCBI Taxonomy" id="2652292"/>
    <lineage>
        <taxon>Bacteria</taxon>
        <taxon>Bacillati</taxon>
        <taxon>Bacillota</taxon>
        <taxon>Clostridia</taxon>
        <taxon>Peptostreptococcales</taxon>
        <taxon>Anaerovoracaceae</taxon>
        <taxon>Hornefia</taxon>
    </lineage>
</organism>
<dbReference type="RefSeq" id="WP_075713054.1">
    <property type="nucleotide sequence ID" value="NZ_MJIE01000001.1"/>
</dbReference>
<evidence type="ECO:0000256" key="2">
    <source>
        <dbReference type="ARBA" id="ARBA00023239"/>
    </source>
</evidence>
<reference evidence="4 5" key="1">
    <citation type="journal article" date="2016" name="Appl. Environ. Microbiol.">
        <title>Function and Phylogeny of Bacterial Butyryl Coenzyme A:Acetate Transferases and Their Diversity in the Proximal Colon of Swine.</title>
        <authorList>
            <person name="Trachsel J."/>
            <person name="Bayles D.O."/>
            <person name="Looft T."/>
            <person name="Levine U.Y."/>
            <person name="Allen H.K."/>
        </authorList>
    </citation>
    <scope>NUCLEOTIDE SEQUENCE [LARGE SCALE GENOMIC DNA]</scope>
    <source>
        <strain evidence="4 5">68-3-10</strain>
    </source>
</reference>
<dbReference type="OrthoDB" id="9794581at2"/>
<evidence type="ECO:0000256" key="1">
    <source>
        <dbReference type="ARBA" id="ARBA00022723"/>
    </source>
</evidence>
<dbReference type="EMBL" id="MJIE01000001">
    <property type="protein sequence ID" value="OLR55934.1"/>
    <property type="molecule type" value="Genomic_DNA"/>
</dbReference>
<evidence type="ECO:0000259" key="3">
    <source>
        <dbReference type="SMART" id="SM01007"/>
    </source>
</evidence>